<dbReference type="AlphaFoldDB" id="A0AAN6Z9B9"/>
<evidence type="ECO:0000313" key="3">
    <source>
        <dbReference type="Proteomes" id="UP001302602"/>
    </source>
</evidence>
<organism evidence="2 3">
    <name type="scientific">Parathielavia appendiculata</name>
    <dbReference type="NCBI Taxonomy" id="2587402"/>
    <lineage>
        <taxon>Eukaryota</taxon>
        <taxon>Fungi</taxon>
        <taxon>Dikarya</taxon>
        <taxon>Ascomycota</taxon>
        <taxon>Pezizomycotina</taxon>
        <taxon>Sordariomycetes</taxon>
        <taxon>Sordariomycetidae</taxon>
        <taxon>Sordariales</taxon>
        <taxon>Chaetomiaceae</taxon>
        <taxon>Parathielavia</taxon>
    </lineage>
</organism>
<reference evidence="2" key="1">
    <citation type="journal article" date="2023" name="Mol. Phylogenet. Evol.">
        <title>Genome-scale phylogeny and comparative genomics of the fungal order Sordariales.</title>
        <authorList>
            <person name="Hensen N."/>
            <person name="Bonometti L."/>
            <person name="Westerberg I."/>
            <person name="Brannstrom I.O."/>
            <person name="Guillou S."/>
            <person name="Cros-Aarteil S."/>
            <person name="Calhoun S."/>
            <person name="Haridas S."/>
            <person name="Kuo A."/>
            <person name="Mondo S."/>
            <person name="Pangilinan J."/>
            <person name="Riley R."/>
            <person name="LaButti K."/>
            <person name="Andreopoulos B."/>
            <person name="Lipzen A."/>
            <person name="Chen C."/>
            <person name="Yan M."/>
            <person name="Daum C."/>
            <person name="Ng V."/>
            <person name="Clum A."/>
            <person name="Steindorff A."/>
            <person name="Ohm R.A."/>
            <person name="Martin F."/>
            <person name="Silar P."/>
            <person name="Natvig D.O."/>
            <person name="Lalanne C."/>
            <person name="Gautier V."/>
            <person name="Ament-Velasquez S.L."/>
            <person name="Kruys A."/>
            <person name="Hutchinson M.I."/>
            <person name="Powell A.J."/>
            <person name="Barry K."/>
            <person name="Miller A.N."/>
            <person name="Grigoriev I.V."/>
            <person name="Debuchy R."/>
            <person name="Gladieux P."/>
            <person name="Hiltunen Thoren M."/>
            <person name="Johannesson H."/>
        </authorList>
    </citation>
    <scope>NUCLEOTIDE SEQUENCE</scope>
    <source>
        <strain evidence="2">CBS 731.68</strain>
    </source>
</reference>
<dbReference type="Proteomes" id="UP001302602">
    <property type="component" value="Unassembled WGS sequence"/>
</dbReference>
<dbReference type="RefSeq" id="XP_062652840.1">
    <property type="nucleotide sequence ID" value="XM_062795921.1"/>
</dbReference>
<name>A0AAN6Z9B9_9PEZI</name>
<proteinExistence type="predicted"/>
<dbReference type="EMBL" id="MU853223">
    <property type="protein sequence ID" value="KAK4129069.1"/>
    <property type="molecule type" value="Genomic_DNA"/>
</dbReference>
<protein>
    <submittedName>
        <fullName evidence="2">Uncharacterized protein</fullName>
    </submittedName>
</protein>
<feature type="compositionally biased region" description="Basic residues" evidence="1">
    <location>
        <begin position="40"/>
        <end position="53"/>
    </location>
</feature>
<evidence type="ECO:0000256" key="1">
    <source>
        <dbReference type="SAM" id="MobiDB-lite"/>
    </source>
</evidence>
<sequence>MPKTIDMATGRVERTRPLHDIVNNDKKRVAYFYDSLRPIHPQHHVSQRNHPQRARSDTQLLSVVPPTSSRRLPPLSLELKVKLNPIGHLLSFGLALTVQPAAG</sequence>
<dbReference type="GeneID" id="87832689"/>
<keyword evidence="3" id="KW-1185">Reference proteome</keyword>
<reference evidence="2" key="2">
    <citation type="submission" date="2023-05" db="EMBL/GenBank/DDBJ databases">
        <authorList>
            <consortium name="Lawrence Berkeley National Laboratory"/>
            <person name="Steindorff A."/>
            <person name="Hensen N."/>
            <person name="Bonometti L."/>
            <person name="Westerberg I."/>
            <person name="Brannstrom I.O."/>
            <person name="Guillou S."/>
            <person name="Cros-Aarteil S."/>
            <person name="Calhoun S."/>
            <person name="Haridas S."/>
            <person name="Kuo A."/>
            <person name="Mondo S."/>
            <person name="Pangilinan J."/>
            <person name="Riley R."/>
            <person name="Labutti K."/>
            <person name="Andreopoulos B."/>
            <person name="Lipzen A."/>
            <person name="Chen C."/>
            <person name="Yanf M."/>
            <person name="Daum C."/>
            <person name="Ng V."/>
            <person name="Clum A."/>
            <person name="Ohm R."/>
            <person name="Martin F."/>
            <person name="Silar P."/>
            <person name="Natvig D."/>
            <person name="Lalanne C."/>
            <person name="Gautier V."/>
            <person name="Ament-Velasquez S.L."/>
            <person name="Kruys A."/>
            <person name="Hutchinson M.I."/>
            <person name="Powell A.J."/>
            <person name="Barry K."/>
            <person name="Miller A.N."/>
            <person name="Grigoriev I.V."/>
            <person name="Debuchy R."/>
            <person name="Gladieux P."/>
            <person name="Thoren M.H."/>
            <person name="Johannesson H."/>
        </authorList>
    </citation>
    <scope>NUCLEOTIDE SEQUENCE</scope>
    <source>
        <strain evidence="2">CBS 731.68</strain>
    </source>
</reference>
<comment type="caution">
    <text evidence="2">The sequence shown here is derived from an EMBL/GenBank/DDBJ whole genome shotgun (WGS) entry which is preliminary data.</text>
</comment>
<feature type="region of interest" description="Disordered" evidence="1">
    <location>
        <begin position="40"/>
        <end position="59"/>
    </location>
</feature>
<gene>
    <name evidence="2" type="ORF">N657DRAFT_676749</name>
</gene>
<evidence type="ECO:0000313" key="2">
    <source>
        <dbReference type="EMBL" id="KAK4129069.1"/>
    </source>
</evidence>
<accession>A0AAN6Z9B9</accession>